<reference evidence="2" key="1">
    <citation type="submission" date="2019-07" db="EMBL/GenBank/DDBJ databases">
        <title>De Novo Assembly of kiwifruit Actinidia rufa.</title>
        <authorList>
            <person name="Sugita-Konishi S."/>
            <person name="Sato K."/>
            <person name="Mori E."/>
            <person name="Abe Y."/>
            <person name="Kisaki G."/>
            <person name="Hamano K."/>
            <person name="Suezawa K."/>
            <person name="Otani M."/>
            <person name="Fukuda T."/>
            <person name="Manabe T."/>
            <person name="Gomi K."/>
            <person name="Tabuchi M."/>
            <person name="Akimitsu K."/>
            <person name="Kataoka I."/>
        </authorList>
    </citation>
    <scope>NUCLEOTIDE SEQUENCE [LARGE SCALE GENOMIC DNA]</scope>
    <source>
        <strain evidence="2">cv. Fuchu</strain>
    </source>
</reference>
<keyword evidence="2" id="KW-1185">Reference proteome</keyword>
<gene>
    <name evidence="1" type="ORF">Acr_00g0025670</name>
</gene>
<dbReference type="AlphaFoldDB" id="A0A7J0DE20"/>
<accession>A0A7J0DE20</accession>
<evidence type="ECO:0000313" key="2">
    <source>
        <dbReference type="Proteomes" id="UP000585474"/>
    </source>
</evidence>
<proteinExistence type="predicted"/>
<comment type="caution">
    <text evidence="1">The sequence shown here is derived from an EMBL/GenBank/DDBJ whole genome shotgun (WGS) entry which is preliminary data.</text>
</comment>
<organism evidence="1 2">
    <name type="scientific">Actinidia rufa</name>
    <dbReference type="NCBI Taxonomy" id="165716"/>
    <lineage>
        <taxon>Eukaryota</taxon>
        <taxon>Viridiplantae</taxon>
        <taxon>Streptophyta</taxon>
        <taxon>Embryophyta</taxon>
        <taxon>Tracheophyta</taxon>
        <taxon>Spermatophyta</taxon>
        <taxon>Magnoliopsida</taxon>
        <taxon>eudicotyledons</taxon>
        <taxon>Gunneridae</taxon>
        <taxon>Pentapetalae</taxon>
        <taxon>asterids</taxon>
        <taxon>Ericales</taxon>
        <taxon>Actinidiaceae</taxon>
        <taxon>Actinidia</taxon>
    </lineage>
</organism>
<dbReference type="Proteomes" id="UP000585474">
    <property type="component" value="Unassembled WGS sequence"/>
</dbReference>
<sequence>MDYTKRGYVRDDWLYKGCVCEGWARLLVTVVVAVQGQGLNRDYTRAEDVASAESGGWWLDWVAQGMRRGKAIVGLRLVAGGLGFRLL</sequence>
<name>A0A7J0DE20_9ERIC</name>
<evidence type="ECO:0000313" key="1">
    <source>
        <dbReference type="EMBL" id="GFS32973.1"/>
    </source>
</evidence>
<dbReference type="EMBL" id="BJWL01000174">
    <property type="protein sequence ID" value="GFS32973.1"/>
    <property type="molecule type" value="Genomic_DNA"/>
</dbReference>
<protein>
    <submittedName>
        <fullName evidence="1">Uncharacterized protein</fullName>
    </submittedName>
</protein>